<evidence type="ECO:0000313" key="1">
    <source>
        <dbReference type="EMBL" id="GLY66114.1"/>
    </source>
</evidence>
<name>A0A9W6VGL9_9PSEU</name>
<evidence type="ECO:0000313" key="2">
    <source>
        <dbReference type="Proteomes" id="UP001165136"/>
    </source>
</evidence>
<organism evidence="1 2">
    <name type="scientific">Amycolatopsis taiwanensis</name>
    <dbReference type="NCBI Taxonomy" id="342230"/>
    <lineage>
        <taxon>Bacteria</taxon>
        <taxon>Bacillati</taxon>
        <taxon>Actinomycetota</taxon>
        <taxon>Actinomycetes</taxon>
        <taxon>Pseudonocardiales</taxon>
        <taxon>Pseudonocardiaceae</taxon>
        <taxon>Amycolatopsis</taxon>
    </lineage>
</organism>
<comment type="caution">
    <text evidence="1">The sequence shown here is derived from an EMBL/GenBank/DDBJ whole genome shotgun (WGS) entry which is preliminary data.</text>
</comment>
<sequence>MHEQVMTVRLTGTGTTKERCFGDALRQVQREVGRKVRGTSFRIEPTALRIVSAVEHQRTERFLGLLFPRKRSKFVLTIDVEVRVASVDLGAVKFGVRTEKLGRGQHLLQLR</sequence>
<dbReference type="Proteomes" id="UP001165136">
    <property type="component" value="Unassembled WGS sequence"/>
</dbReference>
<evidence type="ECO:0008006" key="3">
    <source>
        <dbReference type="Google" id="ProtNLM"/>
    </source>
</evidence>
<reference evidence="1" key="1">
    <citation type="submission" date="2023-03" db="EMBL/GenBank/DDBJ databases">
        <title>Amycolatopsis taiwanensis NBRC 103393.</title>
        <authorList>
            <person name="Ichikawa N."/>
            <person name="Sato H."/>
            <person name="Tonouchi N."/>
        </authorList>
    </citation>
    <scope>NUCLEOTIDE SEQUENCE</scope>
    <source>
        <strain evidence="1">NBRC 103393</strain>
    </source>
</reference>
<keyword evidence="2" id="KW-1185">Reference proteome</keyword>
<dbReference type="Pfam" id="PF14189">
    <property type="entry name" value="DUF4312"/>
    <property type="match status" value="1"/>
</dbReference>
<gene>
    <name evidence="1" type="ORF">Atai01_27330</name>
</gene>
<dbReference type="AlphaFoldDB" id="A0A9W6VGL9"/>
<accession>A0A9W6VGL9</accession>
<dbReference type="InterPro" id="IPR020037">
    <property type="entry name" value="DUF4312"/>
</dbReference>
<protein>
    <recommendedName>
        <fullName evidence="3">Cytoplasmic protein</fullName>
    </recommendedName>
</protein>
<dbReference type="RefSeq" id="WP_063628910.1">
    <property type="nucleotide sequence ID" value="NZ_BSTI01000005.1"/>
</dbReference>
<proteinExistence type="predicted"/>
<dbReference type="EMBL" id="BSTI01000005">
    <property type="protein sequence ID" value="GLY66114.1"/>
    <property type="molecule type" value="Genomic_DNA"/>
</dbReference>